<keyword evidence="7" id="KW-1185">Reference proteome</keyword>
<name>D3RY47_FERPA</name>
<reference evidence="6 7" key="2">
    <citation type="journal article" date="2011" name="Stand. Genomic Sci.">
        <title>Complete genome sequence of Ferroglobus placidus AEDII12DO.</title>
        <authorList>
            <person name="Anderson I."/>
            <person name="Risso C."/>
            <person name="Holmes D."/>
            <person name="Lucas S."/>
            <person name="Copeland A."/>
            <person name="Lapidus A."/>
            <person name="Cheng J.F."/>
            <person name="Bruce D."/>
            <person name="Goodwin L."/>
            <person name="Pitluck S."/>
            <person name="Saunders E."/>
            <person name="Brettin T."/>
            <person name="Detter J.C."/>
            <person name="Han C."/>
            <person name="Tapia R."/>
            <person name="Larimer F."/>
            <person name="Land M."/>
            <person name="Hauser L."/>
            <person name="Woyke T."/>
            <person name="Lovley D."/>
            <person name="Kyrpides N."/>
            <person name="Ivanova N."/>
        </authorList>
    </citation>
    <scope>NUCLEOTIDE SEQUENCE [LARGE SCALE GENOMIC DNA]</scope>
    <source>
        <strain evidence="7">DSM 10642 / AEDII12DO</strain>
    </source>
</reference>
<dbReference type="STRING" id="589924.Ferp_1256"/>
<keyword evidence="2" id="KW-0479">Metal-binding</keyword>
<sequence length="228" mass="26073">MKLVRVIDTTKCIGCRACVAACMNENFYVPGNPWNFVIEYEVGKFPNVRRVFVPMNCMHCEDPPCKRACDAIGVGAITKNEYGVVLIDYEKCIGCKYCIAVCPYGAPQYIKEIKNLFPGRGKTPYENIPYENRHWTHRKKENTVEKCTFCWHRIEKAIEEGKTHLIGKDPEYTPACDVVCPVRARHFGDINDPNSEVSKIIAKKKATQLKKEYGTRPQVYYVLEGGDY</sequence>
<evidence type="ECO:0000256" key="2">
    <source>
        <dbReference type="ARBA" id="ARBA00022723"/>
    </source>
</evidence>
<dbReference type="KEGG" id="fpl:Ferp_1256"/>
<dbReference type="SUPFAM" id="SSF54862">
    <property type="entry name" value="4Fe-4S ferredoxins"/>
    <property type="match status" value="1"/>
</dbReference>
<dbReference type="Proteomes" id="UP000002613">
    <property type="component" value="Chromosome"/>
</dbReference>
<dbReference type="HOGENOM" id="CLU_043374_1_0_2"/>
<organism evidence="6 7">
    <name type="scientific">Ferroglobus placidus (strain DSM 10642 / AEDII12DO)</name>
    <dbReference type="NCBI Taxonomy" id="589924"/>
    <lineage>
        <taxon>Archaea</taxon>
        <taxon>Methanobacteriati</taxon>
        <taxon>Methanobacteriota</taxon>
        <taxon>Archaeoglobi</taxon>
        <taxon>Archaeoglobales</taxon>
        <taxon>Archaeoglobaceae</taxon>
        <taxon>Ferroglobus</taxon>
    </lineage>
</organism>
<dbReference type="Pfam" id="PF13247">
    <property type="entry name" value="Fer4_11"/>
    <property type="match status" value="1"/>
</dbReference>
<dbReference type="InterPro" id="IPR017896">
    <property type="entry name" value="4Fe4S_Fe-S-bd"/>
</dbReference>
<feature type="domain" description="4Fe-4S ferredoxin-type" evidence="5">
    <location>
        <begin position="83"/>
        <end position="112"/>
    </location>
</feature>
<dbReference type="PANTHER" id="PTHR43177">
    <property type="entry name" value="PROTEIN NRFC"/>
    <property type="match status" value="1"/>
</dbReference>
<dbReference type="PANTHER" id="PTHR43177:SF3">
    <property type="entry name" value="PROTEIN NRFC HOMOLOG"/>
    <property type="match status" value="1"/>
</dbReference>
<evidence type="ECO:0000256" key="1">
    <source>
        <dbReference type="ARBA" id="ARBA00022485"/>
    </source>
</evidence>
<feature type="domain" description="4Fe-4S ferredoxin-type" evidence="5">
    <location>
        <begin position="3"/>
        <end position="32"/>
    </location>
</feature>
<keyword evidence="3" id="KW-0408">Iron</keyword>
<dbReference type="InterPro" id="IPR017900">
    <property type="entry name" value="4Fe4S_Fe_S_CS"/>
</dbReference>
<evidence type="ECO:0000259" key="5">
    <source>
        <dbReference type="PROSITE" id="PS51379"/>
    </source>
</evidence>
<dbReference type="PROSITE" id="PS51379">
    <property type="entry name" value="4FE4S_FER_2"/>
    <property type="match status" value="2"/>
</dbReference>
<dbReference type="Gene3D" id="3.30.70.20">
    <property type="match status" value="4"/>
</dbReference>
<accession>D3RY47</accession>
<gene>
    <name evidence="6" type="ordered locus">Ferp_1256</name>
</gene>
<dbReference type="GO" id="GO:0046872">
    <property type="term" value="F:metal ion binding"/>
    <property type="evidence" value="ECO:0007669"/>
    <property type="project" value="UniProtKB-KW"/>
</dbReference>
<dbReference type="eggNOG" id="arCOG01500">
    <property type="taxonomic scope" value="Archaea"/>
</dbReference>
<keyword evidence="1" id="KW-0004">4Fe-4S</keyword>
<dbReference type="RefSeq" id="WP_012965753.1">
    <property type="nucleotide sequence ID" value="NC_013849.1"/>
</dbReference>
<dbReference type="CDD" id="cd10551">
    <property type="entry name" value="PsrB"/>
    <property type="match status" value="1"/>
</dbReference>
<dbReference type="OrthoDB" id="2837at2157"/>
<protein>
    <submittedName>
        <fullName evidence="6">4Fe-4S ferredoxin iron-sulfur binding domain protein</fullName>
    </submittedName>
</protein>
<dbReference type="EMBL" id="CP001899">
    <property type="protein sequence ID" value="ADC65410.1"/>
    <property type="molecule type" value="Genomic_DNA"/>
</dbReference>
<proteinExistence type="predicted"/>
<dbReference type="AlphaFoldDB" id="D3RY47"/>
<dbReference type="PaxDb" id="589924-Ferp_1256"/>
<evidence type="ECO:0000313" key="6">
    <source>
        <dbReference type="EMBL" id="ADC65410.1"/>
    </source>
</evidence>
<keyword evidence="4" id="KW-0411">Iron-sulfur</keyword>
<evidence type="ECO:0000313" key="7">
    <source>
        <dbReference type="Proteomes" id="UP000002613"/>
    </source>
</evidence>
<dbReference type="InterPro" id="IPR050954">
    <property type="entry name" value="ET_IronSulfur_Cluster-Binding"/>
</dbReference>
<evidence type="ECO:0000256" key="4">
    <source>
        <dbReference type="ARBA" id="ARBA00023014"/>
    </source>
</evidence>
<evidence type="ECO:0000256" key="3">
    <source>
        <dbReference type="ARBA" id="ARBA00023004"/>
    </source>
</evidence>
<reference evidence="7" key="1">
    <citation type="submission" date="2010-02" db="EMBL/GenBank/DDBJ databases">
        <title>Complete sequence of Ferroglobus placidus DSM 10642.</title>
        <authorList>
            <consortium name="US DOE Joint Genome Institute"/>
            <person name="Lucas S."/>
            <person name="Copeland A."/>
            <person name="Lapidus A."/>
            <person name="Cheng J.-F."/>
            <person name="Bruce D."/>
            <person name="Goodwin L."/>
            <person name="Pitluck S."/>
            <person name="Saunders E."/>
            <person name="Brettin T."/>
            <person name="Detter J.C."/>
            <person name="Han C."/>
            <person name="Tapia R."/>
            <person name="Larimer F."/>
            <person name="Land M."/>
            <person name="Hauser L."/>
            <person name="Kyrpides N."/>
            <person name="Ivanova N."/>
            <person name="Holmes D."/>
            <person name="Lovley D."/>
            <person name="Kyrpides N."/>
            <person name="Anderson I.J."/>
            <person name="Woyke T."/>
        </authorList>
    </citation>
    <scope>NUCLEOTIDE SEQUENCE [LARGE SCALE GENOMIC DNA]</scope>
    <source>
        <strain evidence="7">DSM 10642 / AEDII12DO</strain>
    </source>
</reference>
<dbReference type="PROSITE" id="PS00198">
    <property type="entry name" value="4FE4S_FER_1"/>
    <property type="match status" value="1"/>
</dbReference>
<dbReference type="Pfam" id="PF00037">
    <property type="entry name" value="Fer4"/>
    <property type="match status" value="1"/>
</dbReference>
<dbReference type="GO" id="GO:0051539">
    <property type="term" value="F:4 iron, 4 sulfur cluster binding"/>
    <property type="evidence" value="ECO:0007669"/>
    <property type="project" value="UniProtKB-KW"/>
</dbReference>
<dbReference type="GO" id="GO:0016491">
    <property type="term" value="F:oxidoreductase activity"/>
    <property type="evidence" value="ECO:0007669"/>
    <property type="project" value="UniProtKB-ARBA"/>
</dbReference>
<dbReference type="GeneID" id="8778769"/>